<dbReference type="InterPro" id="IPR001940">
    <property type="entry name" value="Peptidase_S1C"/>
</dbReference>
<organism evidence="5 6">
    <name type="scientific">Myroides pelagicus</name>
    <dbReference type="NCBI Taxonomy" id="270914"/>
    <lineage>
        <taxon>Bacteria</taxon>
        <taxon>Pseudomonadati</taxon>
        <taxon>Bacteroidota</taxon>
        <taxon>Flavobacteriia</taxon>
        <taxon>Flavobacteriales</taxon>
        <taxon>Flavobacteriaceae</taxon>
        <taxon>Myroides</taxon>
    </lineage>
</organism>
<evidence type="ECO:0000256" key="3">
    <source>
        <dbReference type="ARBA" id="ARBA00022801"/>
    </source>
</evidence>
<dbReference type="SUPFAM" id="SSF50494">
    <property type="entry name" value="Trypsin-like serine proteases"/>
    <property type="match status" value="1"/>
</dbReference>
<keyword evidence="6" id="KW-1185">Reference proteome</keyword>
<dbReference type="Proteomes" id="UP000488936">
    <property type="component" value="Unassembled WGS sequence"/>
</dbReference>
<dbReference type="Pfam" id="PF13365">
    <property type="entry name" value="Trypsin_2"/>
    <property type="match status" value="1"/>
</dbReference>
<keyword evidence="2" id="KW-0645">Protease</keyword>
<sequence length="466" mass="51048">MKKTISLLFLSLISGAITLVGYKYFFESSTLQNQQEGVQSTSTVPQLPTHTNTSIAGIDFTEAAENTVHAVVHVKNLSYVQTRSNPIMEFFYGYKGQTQAQVGTGSGVIITEDGYIVTNNHVIDNASELEVTLNDNQTYKAKLIGTDKQMDIALLKIDTDKKLPYIIFGDSDNLKLGEWVIAVGNPFNLTSTVTAGIVSAKARNLSKTGIQSFIQTDAVINPGNSGGALVNTRGELIGINTMISSNTGSYVGYAFAVPSNITKKIIEDLLEYGNVQQAVLGVSGFELNNLIAKDLDLSLTQGFYIQEVVATSGAKQSGLQKGDIIQRINDKPIKTFVDLKTILNTKRPNDKVNVTYNRDGIENTIEVSLMKVENTTISYNGFEFESLSIEEQNKFKLNYGLKIKTVKNPKYAPYKEELEGGILLAINGKKVQTTNQAQRIFEELGNKQKIKLEVISASGEVLRIIV</sequence>
<dbReference type="PANTHER" id="PTHR22939:SF129">
    <property type="entry name" value="SERINE PROTEASE HTRA2, MITOCHONDRIAL"/>
    <property type="match status" value="1"/>
</dbReference>
<protein>
    <submittedName>
        <fullName evidence="5">PDZ domain-containing protein</fullName>
    </submittedName>
</protein>
<dbReference type="OrthoDB" id="9758917at2"/>
<dbReference type="InterPro" id="IPR001478">
    <property type="entry name" value="PDZ"/>
</dbReference>
<comment type="caution">
    <text evidence="5">The sequence shown here is derived from an EMBL/GenBank/DDBJ whole genome shotgun (WGS) entry which is preliminary data.</text>
</comment>
<name>A0A7K1GMX1_9FLAO</name>
<dbReference type="Pfam" id="PF13180">
    <property type="entry name" value="PDZ_2"/>
    <property type="match status" value="1"/>
</dbReference>
<dbReference type="PANTHER" id="PTHR22939">
    <property type="entry name" value="SERINE PROTEASE FAMILY S1C HTRA-RELATED"/>
    <property type="match status" value="1"/>
</dbReference>
<dbReference type="InterPro" id="IPR036034">
    <property type="entry name" value="PDZ_sf"/>
</dbReference>
<dbReference type="PRINTS" id="PR00834">
    <property type="entry name" value="PROTEASES2C"/>
</dbReference>
<dbReference type="InterPro" id="IPR009003">
    <property type="entry name" value="Peptidase_S1_PA"/>
</dbReference>
<dbReference type="Gene3D" id="2.30.42.60">
    <property type="match status" value="1"/>
</dbReference>
<dbReference type="EMBL" id="WMJY01000018">
    <property type="protein sequence ID" value="MTH30080.1"/>
    <property type="molecule type" value="Genomic_DNA"/>
</dbReference>
<keyword evidence="3" id="KW-0378">Hydrolase</keyword>
<feature type="domain" description="PDZ" evidence="4">
    <location>
        <begin position="284"/>
        <end position="360"/>
    </location>
</feature>
<accession>A0A7K1GMX1</accession>
<proteinExistence type="inferred from homology"/>
<dbReference type="GO" id="GO:0004252">
    <property type="term" value="F:serine-type endopeptidase activity"/>
    <property type="evidence" value="ECO:0007669"/>
    <property type="project" value="InterPro"/>
</dbReference>
<evidence type="ECO:0000256" key="2">
    <source>
        <dbReference type="ARBA" id="ARBA00022670"/>
    </source>
</evidence>
<evidence type="ECO:0000256" key="1">
    <source>
        <dbReference type="ARBA" id="ARBA00010541"/>
    </source>
</evidence>
<dbReference type="GO" id="GO:0006508">
    <property type="term" value="P:proteolysis"/>
    <property type="evidence" value="ECO:0007669"/>
    <property type="project" value="UniProtKB-KW"/>
</dbReference>
<evidence type="ECO:0000313" key="5">
    <source>
        <dbReference type="EMBL" id="MTH30080.1"/>
    </source>
</evidence>
<evidence type="ECO:0000313" key="6">
    <source>
        <dbReference type="Proteomes" id="UP000488936"/>
    </source>
</evidence>
<dbReference type="PROSITE" id="PS50106">
    <property type="entry name" value="PDZ"/>
    <property type="match status" value="1"/>
</dbReference>
<dbReference type="RefSeq" id="WP_155036069.1">
    <property type="nucleotide sequence ID" value="NZ_JAYMMG010000008.1"/>
</dbReference>
<dbReference type="Gene3D" id="2.40.10.120">
    <property type="match status" value="1"/>
</dbReference>
<dbReference type="SUPFAM" id="SSF50156">
    <property type="entry name" value="PDZ domain-like"/>
    <property type="match status" value="1"/>
</dbReference>
<dbReference type="SMART" id="SM00228">
    <property type="entry name" value="PDZ"/>
    <property type="match status" value="1"/>
</dbReference>
<dbReference type="AlphaFoldDB" id="A0A7K1GMX1"/>
<gene>
    <name evidence="5" type="ORF">GJV77_09180</name>
</gene>
<reference evidence="5 6" key="1">
    <citation type="journal article" date="2006" name="Int. J. Syst. Evol. Microbiol.">
        <title>Myroides pelagicus sp. nov., isolated from seawater in Thailand.</title>
        <authorList>
            <person name="Yoon J."/>
            <person name="Maneerat S."/>
            <person name="Kawai F."/>
            <person name="Yokota A."/>
        </authorList>
    </citation>
    <scope>NUCLEOTIDE SEQUENCE [LARGE SCALE GENOMIC DNA]</scope>
    <source>
        <strain evidence="5 6">SM1T</strain>
    </source>
</reference>
<evidence type="ECO:0000259" key="4">
    <source>
        <dbReference type="PROSITE" id="PS50106"/>
    </source>
</evidence>
<dbReference type="Gene3D" id="2.30.42.10">
    <property type="match status" value="1"/>
</dbReference>
<comment type="similarity">
    <text evidence="1">Belongs to the peptidase S1C family.</text>
</comment>